<proteinExistence type="inferred from homology"/>
<name>A0A9W4SWN4_9GLOM</name>
<dbReference type="PROSITE" id="PS50889">
    <property type="entry name" value="S4"/>
    <property type="match status" value="1"/>
</dbReference>
<dbReference type="CDD" id="cd00165">
    <property type="entry name" value="S4"/>
    <property type="match status" value="1"/>
</dbReference>
<keyword evidence="3 6" id="KW-0694">RNA-binding</keyword>
<dbReference type="Proteomes" id="UP001153678">
    <property type="component" value="Unassembled WGS sequence"/>
</dbReference>
<dbReference type="InterPro" id="IPR022801">
    <property type="entry name" value="Ribosomal_uS4"/>
</dbReference>
<organism evidence="10 11">
    <name type="scientific">Funneliformis geosporum</name>
    <dbReference type="NCBI Taxonomy" id="1117311"/>
    <lineage>
        <taxon>Eukaryota</taxon>
        <taxon>Fungi</taxon>
        <taxon>Fungi incertae sedis</taxon>
        <taxon>Mucoromycota</taxon>
        <taxon>Glomeromycotina</taxon>
        <taxon>Glomeromycetes</taxon>
        <taxon>Glomerales</taxon>
        <taxon>Glomeraceae</taxon>
        <taxon>Funneliformis</taxon>
    </lineage>
</organism>
<keyword evidence="2" id="KW-0699">rRNA-binding</keyword>
<evidence type="ECO:0000256" key="5">
    <source>
        <dbReference type="ARBA" id="ARBA00023274"/>
    </source>
</evidence>
<evidence type="ECO:0000256" key="2">
    <source>
        <dbReference type="ARBA" id="ARBA00022730"/>
    </source>
</evidence>
<dbReference type="GO" id="GO:0003735">
    <property type="term" value="F:structural constituent of ribosome"/>
    <property type="evidence" value="ECO:0007669"/>
    <property type="project" value="TreeGrafter"/>
</dbReference>
<evidence type="ECO:0000256" key="1">
    <source>
        <dbReference type="ARBA" id="ARBA00007465"/>
    </source>
</evidence>
<sequence>MSKYLGPVLKKLRALGLPLPRFRNKGNNPPGQHGAKRKRRKSSYGLKLQEKQKVLYSYGSESRLDNLIFRSGLLNTIGFAREWVSHGHFLVDGKKINIPSSKIEPGQVISLKKEKMKENKLVKDNLEKNLKFPPYLAFDKQKLIITYLRYPTKEELSKDIDTSLIVE</sequence>
<accession>A0A9W4SWN4</accession>
<comment type="caution">
    <text evidence="10">The sequence shown here is derived from an EMBL/GenBank/DDBJ whole genome shotgun (WGS) entry which is preliminary data.</text>
</comment>
<dbReference type="EMBL" id="CAMKVN010002988">
    <property type="protein sequence ID" value="CAI2183302.1"/>
    <property type="molecule type" value="Genomic_DNA"/>
</dbReference>
<evidence type="ECO:0000256" key="6">
    <source>
        <dbReference type="PROSITE-ProRule" id="PRU00182"/>
    </source>
</evidence>
<dbReference type="OrthoDB" id="2370435at2759"/>
<gene>
    <name evidence="10" type="ORF">FWILDA_LOCUS11012</name>
</gene>
<dbReference type="Pfam" id="PF01479">
    <property type="entry name" value="S4"/>
    <property type="match status" value="1"/>
</dbReference>
<comment type="similarity">
    <text evidence="1">Belongs to the universal ribosomal protein uS4 family.</text>
</comment>
<keyword evidence="4" id="KW-0689">Ribosomal protein</keyword>
<evidence type="ECO:0000256" key="3">
    <source>
        <dbReference type="ARBA" id="ARBA00022884"/>
    </source>
</evidence>
<evidence type="ECO:0000256" key="4">
    <source>
        <dbReference type="ARBA" id="ARBA00022980"/>
    </source>
</evidence>
<keyword evidence="5" id="KW-0687">Ribonucleoprotein</keyword>
<dbReference type="InterPro" id="IPR036986">
    <property type="entry name" value="S4_RNA-bd_sf"/>
</dbReference>
<dbReference type="Gene3D" id="3.10.290.10">
    <property type="entry name" value="RNA-binding S4 domain"/>
    <property type="match status" value="1"/>
</dbReference>
<feature type="region of interest" description="Disordered" evidence="7">
    <location>
        <begin position="19"/>
        <end position="43"/>
    </location>
</feature>
<dbReference type="SMART" id="SM00363">
    <property type="entry name" value="S4"/>
    <property type="match status" value="1"/>
</dbReference>
<dbReference type="Gene3D" id="1.10.1050.10">
    <property type="entry name" value="Ribosomal Protein S4 Delta 41, Chain A, domain 1"/>
    <property type="match status" value="1"/>
</dbReference>
<dbReference type="FunFam" id="3.10.290.10:FF:000001">
    <property type="entry name" value="30S ribosomal protein S4"/>
    <property type="match status" value="1"/>
</dbReference>
<dbReference type="GO" id="GO:0015935">
    <property type="term" value="C:small ribosomal subunit"/>
    <property type="evidence" value="ECO:0007669"/>
    <property type="project" value="TreeGrafter"/>
</dbReference>
<dbReference type="PANTHER" id="PTHR11831:SF4">
    <property type="entry name" value="SMALL RIBOSOMAL SUBUNIT PROTEIN US4M"/>
    <property type="match status" value="1"/>
</dbReference>
<evidence type="ECO:0000259" key="9">
    <source>
        <dbReference type="SMART" id="SM01390"/>
    </source>
</evidence>
<dbReference type="GO" id="GO:0042274">
    <property type="term" value="P:ribosomal small subunit biogenesis"/>
    <property type="evidence" value="ECO:0007669"/>
    <property type="project" value="TreeGrafter"/>
</dbReference>
<dbReference type="AlphaFoldDB" id="A0A9W4SWN4"/>
<reference evidence="10" key="1">
    <citation type="submission" date="2022-08" db="EMBL/GenBank/DDBJ databases">
        <authorList>
            <person name="Kallberg Y."/>
            <person name="Tangrot J."/>
            <person name="Rosling A."/>
        </authorList>
    </citation>
    <scope>NUCLEOTIDE SEQUENCE</scope>
    <source>
        <strain evidence="10">Wild A</strain>
    </source>
</reference>
<evidence type="ECO:0000256" key="7">
    <source>
        <dbReference type="SAM" id="MobiDB-lite"/>
    </source>
</evidence>
<dbReference type="SMART" id="SM01390">
    <property type="entry name" value="Ribosomal_S4"/>
    <property type="match status" value="1"/>
</dbReference>
<evidence type="ECO:0000259" key="8">
    <source>
        <dbReference type="SMART" id="SM00363"/>
    </source>
</evidence>
<feature type="domain" description="RNA-binding S4" evidence="8">
    <location>
        <begin position="62"/>
        <end position="127"/>
    </location>
</feature>
<feature type="domain" description="Small ribosomal subunit protein uS4 N-terminal" evidence="9">
    <location>
        <begin position="3"/>
        <end position="81"/>
    </location>
</feature>
<dbReference type="InterPro" id="IPR001912">
    <property type="entry name" value="Ribosomal_uS4_N"/>
</dbReference>
<dbReference type="SUPFAM" id="SSF55174">
    <property type="entry name" value="Alpha-L RNA-binding motif"/>
    <property type="match status" value="1"/>
</dbReference>
<dbReference type="GO" id="GO:0019843">
    <property type="term" value="F:rRNA binding"/>
    <property type="evidence" value="ECO:0007669"/>
    <property type="project" value="UniProtKB-KW"/>
</dbReference>
<evidence type="ECO:0000313" key="11">
    <source>
        <dbReference type="Proteomes" id="UP001153678"/>
    </source>
</evidence>
<dbReference type="PANTHER" id="PTHR11831">
    <property type="entry name" value="30S 40S RIBOSOMAL PROTEIN"/>
    <property type="match status" value="1"/>
</dbReference>
<keyword evidence="11" id="KW-1185">Reference proteome</keyword>
<dbReference type="InterPro" id="IPR002942">
    <property type="entry name" value="S4_RNA-bd"/>
</dbReference>
<protein>
    <submittedName>
        <fullName evidence="10">1150_t:CDS:1</fullName>
    </submittedName>
</protein>
<evidence type="ECO:0000313" key="10">
    <source>
        <dbReference type="EMBL" id="CAI2183302.1"/>
    </source>
</evidence>